<feature type="compositionally biased region" description="Polar residues" evidence="1">
    <location>
        <begin position="214"/>
        <end position="224"/>
    </location>
</feature>
<evidence type="ECO:0000313" key="2">
    <source>
        <dbReference type="EMBL" id="CAD9744433.1"/>
    </source>
</evidence>
<dbReference type="AlphaFoldDB" id="A0A7S2TEN4"/>
<accession>A0A7S2TEN4</accession>
<feature type="compositionally biased region" description="Basic and acidic residues" evidence="1">
    <location>
        <begin position="196"/>
        <end position="211"/>
    </location>
</feature>
<evidence type="ECO:0000256" key="1">
    <source>
        <dbReference type="SAM" id="MobiDB-lite"/>
    </source>
</evidence>
<gene>
    <name evidence="2" type="ORF">LSP00402_LOCUS327</name>
</gene>
<name>A0A7S2TEN4_9EUKA</name>
<sequence>MKKDHLMQKSRRSKSGRRRTKASETPRPFANIARDVHETDWTNQRFAPASPAKHVPISPTSSPAIPVTREKVQIPGMSCSPLSPLPQGFLDCARNDHTPPPYITLDNPLHNARNSFDVKLQAFDMKSSSGMGSLASFHSARSSRGGQVELQFSMGMVGFSSQQRKDPKQLQDAIHEQMNQLKKLTEAEDMEMENEEAPKDEKPKPESKEFETPGSQTPQIQSNCSTAAFDANQLSLLQSYMKQNGGAGLMPF</sequence>
<proteinExistence type="predicted"/>
<organism evidence="2">
    <name type="scientific">Lotharella oceanica</name>
    <dbReference type="NCBI Taxonomy" id="641309"/>
    <lineage>
        <taxon>Eukaryota</taxon>
        <taxon>Sar</taxon>
        <taxon>Rhizaria</taxon>
        <taxon>Cercozoa</taxon>
        <taxon>Chlorarachniophyceae</taxon>
        <taxon>Lotharella</taxon>
    </lineage>
</organism>
<feature type="region of interest" description="Disordered" evidence="1">
    <location>
        <begin position="184"/>
        <end position="224"/>
    </location>
</feature>
<feature type="compositionally biased region" description="Basic residues" evidence="1">
    <location>
        <begin position="8"/>
        <end position="20"/>
    </location>
</feature>
<dbReference type="EMBL" id="HBHP01000488">
    <property type="protein sequence ID" value="CAD9744433.1"/>
    <property type="molecule type" value="Transcribed_RNA"/>
</dbReference>
<feature type="region of interest" description="Disordered" evidence="1">
    <location>
        <begin position="1"/>
        <end position="65"/>
    </location>
</feature>
<protein>
    <submittedName>
        <fullName evidence="2">Uncharacterized protein</fullName>
    </submittedName>
</protein>
<reference evidence="2" key="1">
    <citation type="submission" date="2021-01" db="EMBL/GenBank/DDBJ databases">
        <authorList>
            <person name="Corre E."/>
            <person name="Pelletier E."/>
            <person name="Niang G."/>
            <person name="Scheremetjew M."/>
            <person name="Finn R."/>
            <person name="Kale V."/>
            <person name="Holt S."/>
            <person name="Cochrane G."/>
            <person name="Meng A."/>
            <person name="Brown T."/>
            <person name="Cohen L."/>
        </authorList>
    </citation>
    <scope>NUCLEOTIDE SEQUENCE</scope>
    <source>
        <strain evidence="2">CCMP622</strain>
    </source>
</reference>